<dbReference type="InterPro" id="IPR058548">
    <property type="entry name" value="MlaB-like_STAS"/>
</dbReference>
<reference evidence="3 4" key="1">
    <citation type="submission" date="2023-08" db="EMBL/GenBank/DDBJ databases">
        <authorList>
            <person name="Sharma P."/>
            <person name="Verma V."/>
            <person name="Mohan M.K."/>
            <person name="Dubey A.K."/>
        </authorList>
    </citation>
    <scope>NUCLEOTIDE SEQUENCE [LARGE SCALE GENOMIC DNA]</scope>
    <source>
        <strain evidence="3 4">ADP4</strain>
    </source>
</reference>
<dbReference type="Pfam" id="PF13466">
    <property type="entry name" value="STAS_2"/>
    <property type="match status" value="1"/>
</dbReference>
<dbReference type="Gene3D" id="3.30.750.24">
    <property type="entry name" value="STAS domain"/>
    <property type="match status" value="1"/>
</dbReference>
<dbReference type="InterPro" id="IPR036513">
    <property type="entry name" value="STAS_dom_sf"/>
</dbReference>
<dbReference type="CDD" id="cd07043">
    <property type="entry name" value="STAS_anti-anti-sigma_factors"/>
    <property type="match status" value="1"/>
</dbReference>
<protein>
    <submittedName>
        <fullName evidence="3">STAS domain-containing protein</fullName>
    </submittedName>
</protein>
<accession>A0ABU7WUF2</accession>
<proteinExistence type="predicted"/>
<name>A0ABU7WUF2_9ACTN</name>
<evidence type="ECO:0000313" key="3">
    <source>
        <dbReference type="EMBL" id="MEF3115128.1"/>
    </source>
</evidence>
<dbReference type="Proteomes" id="UP001348265">
    <property type="component" value="Unassembled WGS sequence"/>
</dbReference>
<organism evidence="3 4">
    <name type="scientific">Streptomyces chrestomyceticus</name>
    <dbReference type="NCBI Taxonomy" id="68185"/>
    <lineage>
        <taxon>Bacteria</taxon>
        <taxon>Bacillati</taxon>
        <taxon>Actinomycetota</taxon>
        <taxon>Actinomycetes</taxon>
        <taxon>Kitasatosporales</taxon>
        <taxon>Streptomycetaceae</taxon>
        <taxon>Streptomyces</taxon>
    </lineage>
</organism>
<evidence type="ECO:0000256" key="1">
    <source>
        <dbReference type="SAM" id="MobiDB-lite"/>
    </source>
</evidence>
<dbReference type="EMBL" id="JAVFKM010000008">
    <property type="protein sequence ID" value="MEF3115128.1"/>
    <property type="molecule type" value="Genomic_DNA"/>
</dbReference>
<evidence type="ECO:0000313" key="4">
    <source>
        <dbReference type="Proteomes" id="UP001348265"/>
    </source>
</evidence>
<gene>
    <name evidence="3" type="ORF">RB636_18320</name>
</gene>
<feature type="domain" description="STAS" evidence="2">
    <location>
        <begin position="28"/>
        <end position="102"/>
    </location>
</feature>
<dbReference type="InterPro" id="IPR002645">
    <property type="entry name" value="STAS_dom"/>
</dbReference>
<dbReference type="PROSITE" id="PS50801">
    <property type="entry name" value="STAS"/>
    <property type="match status" value="1"/>
</dbReference>
<sequence>MQIPHDSGGPRPAGAVLTVSPLPDRPGVRAAGEISLSTRATWEATLESLASHGHEVFHVELSAVTFVDVAGASALAVTAQKLDAGRRIVVSRPPGTLRRLLELFWPGLPALEVVTR</sequence>
<feature type="region of interest" description="Disordered" evidence="1">
    <location>
        <begin position="1"/>
        <end position="22"/>
    </location>
</feature>
<comment type="caution">
    <text evidence="3">The sequence shown here is derived from an EMBL/GenBank/DDBJ whole genome shotgun (WGS) entry which is preliminary data.</text>
</comment>
<keyword evidence="4" id="KW-1185">Reference proteome</keyword>
<dbReference type="RefSeq" id="WP_331787381.1">
    <property type="nucleotide sequence ID" value="NZ_JAVFKM010000008.1"/>
</dbReference>
<dbReference type="SUPFAM" id="SSF52091">
    <property type="entry name" value="SpoIIaa-like"/>
    <property type="match status" value="1"/>
</dbReference>
<evidence type="ECO:0000259" key="2">
    <source>
        <dbReference type="PROSITE" id="PS50801"/>
    </source>
</evidence>